<dbReference type="EMBL" id="LXTW01000005">
    <property type="protein sequence ID" value="OBX86542.1"/>
    <property type="molecule type" value="Genomic_DNA"/>
</dbReference>
<evidence type="ECO:0000313" key="2">
    <source>
        <dbReference type="Proteomes" id="UP000092575"/>
    </source>
</evidence>
<reference evidence="1 2" key="1">
    <citation type="submission" date="2016-05" db="EMBL/GenBank/DDBJ databases">
        <title>Draft genome sequence of Moraxella nonliquefaciens CCUG 348T.</title>
        <authorList>
            <person name="Salva-Serra F."/>
            <person name="Engstrom-Jakobsson H."/>
            <person name="Thorell K."/>
            <person name="Gonzales-Siles L."/>
            <person name="Karlsson R."/>
            <person name="Boulund F."/>
            <person name="Engstrand L."/>
            <person name="Kristiansson E."/>
            <person name="Moore E."/>
        </authorList>
    </citation>
    <scope>NUCLEOTIDE SEQUENCE [LARGE SCALE GENOMIC DNA]</scope>
    <source>
        <strain evidence="1 2">CCUG 348</strain>
    </source>
</reference>
<accession>A0A1B8QQF5</accession>
<name>A0A1B8QQF5_MORNO</name>
<dbReference type="SUPFAM" id="SSF47598">
    <property type="entry name" value="Ribbon-helix-helix"/>
    <property type="match status" value="1"/>
</dbReference>
<proteinExistence type="predicted"/>
<gene>
    <name evidence="1" type="ORF">A7456_09455</name>
</gene>
<sequence>MPHLATAPKPQKERLSLVLDFDKKQALTEIAQKQNRSLNFVVLEMIEKSLQEAQEEAEYQSYIKNRVMRAYNEMKENGSQGVSSAKAKEIVMQRVRERLENNK</sequence>
<organism evidence="1 2">
    <name type="scientific">Moraxella nonliquefaciens</name>
    <dbReference type="NCBI Taxonomy" id="478"/>
    <lineage>
        <taxon>Bacteria</taxon>
        <taxon>Pseudomonadati</taxon>
        <taxon>Pseudomonadota</taxon>
        <taxon>Gammaproteobacteria</taxon>
        <taxon>Moraxellales</taxon>
        <taxon>Moraxellaceae</taxon>
        <taxon>Moraxella</taxon>
    </lineage>
</organism>
<evidence type="ECO:0008006" key="3">
    <source>
        <dbReference type="Google" id="ProtNLM"/>
    </source>
</evidence>
<dbReference type="InterPro" id="IPR010985">
    <property type="entry name" value="Ribbon_hlx_hlx"/>
</dbReference>
<dbReference type="GO" id="GO:0006355">
    <property type="term" value="P:regulation of DNA-templated transcription"/>
    <property type="evidence" value="ECO:0007669"/>
    <property type="project" value="InterPro"/>
</dbReference>
<dbReference type="Proteomes" id="UP000092575">
    <property type="component" value="Unassembled WGS sequence"/>
</dbReference>
<evidence type="ECO:0000313" key="1">
    <source>
        <dbReference type="EMBL" id="OBX86542.1"/>
    </source>
</evidence>
<dbReference type="AlphaFoldDB" id="A0A1B8QQF5"/>
<comment type="caution">
    <text evidence="1">The sequence shown here is derived from an EMBL/GenBank/DDBJ whole genome shotgun (WGS) entry which is preliminary data.</text>
</comment>
<protein>
    <recommendedName>
        <fullName evidence="3">CopG family transcriptional regulator</fullName>
    </recommendedName>
</protein>
<dbReference type="STRING" id="478.A7456_09455"/>